<dbReference type="Gene3D" id="3.40.630.30">
    <property type="match status" value="1"/>
</dbReference>
<gene>
    <name evidence="2" type="ORF">CYLTODRAFT_420934</name>
</gene>
<keyword evidence="3" id="KW-1185">Reference proteome</keyword>
<evidence type="ECO:0000259" key="1">
    <source>
        <dbReference type="Pfam" id="PF22998"/>
    </source>
</evidence>
<dbReference type="PANTHER" id="PTHR34815:SF2">
    <property type="entry name" value="N-ACETYLTRANSFERASE DOMAIN-CONTAINING PROTEIN"/>
    <property type="match status" value="1"/>
</dbReference>
<sequence>MTDLSNLILLPATEEQKLESRHRSFKEWGKDQTLEQYLVRDTLLEREEHALNGKFTTWVLTLADDPKTMEFKCSCETYRRDALVLHPSAQKPSSAPAFGIASVFTPAEHRKRGYAKHMMRLLHAELQRQDAIASVLWSDVGAKFYAVCSPYDSKVVSSASSLDGWIVRGAHSALWSTSQQLTANTDMPVGWRWLSSTDMPEVWKREDQAIAAQLSESVGNAKDKVLFSFLPSAGVAEFQVVRALRLWKALAPPLEHRGIELPNGQGLVTWSFDRRPNTLLVTRIRVMSSVSPEDIKQLLLVLMGLARTHQQERLEIWNMPEALIPASRELGFEHEERTAHLPSIKWYGPEPLDKVVWANNERFCWC</sequence>
<reference evidence="2 3" key="1">
    <citation type="journal article" date="2015" name="Fungal Genet. Biol.">
        <title>Evolution of novel wood decay mechanisms in Agaricales revealed by the genome sequences of Fistulina hepatica and Cylindrobasidium torrendii.</title>
        <authorList>
            <person name="Floudas D."/>
            <person name="Held B.W."/>
            <person name="Riley R."/>
            <person name="Nagy L.G."/>
            <person name="Koehler G."/>
            <person name="Ransdell A.S."/>
            <person name="Younus H."/>
            <person name="Chow J."/>
            <person name="Chiniquy J."/>
            <person name="Lipzen A."/>
            <person name="Tritt A."/>
            <person name="Sun H."/>
            <person name="Haridas S."/>
            <person name="LaButti K."/>
            <person name="Ohm R.A."/>
            <person name="Kues U."/>
            <person name="Blanchette R.A."/>
            <person name="Grigoriev I.V."/>
            <person name="Minto R.E."/>
            <person name="Hibbett D.S."/>
        </authorList>
    </citation>
    <scope>NUCLEOTIDE SEQUENCE [LARGE SCALE GENOMIC DNA]</scope>
    <source>
        <strain evidence="2 3">FP15055 ss-10</strain>
    </source>
</reference>
<dbReference type="InterPro" id="IPR055100">
    <property type="entry name" value="GNAT_LYC1-like"/>
</dbReference>
<dbReference type="Pfam" id="PF22998">
    <property type="entry name" value="GNAT_LYC1-like"/>
    <property type="match status" value="1"/>
</dbReference>
<accession>A0A0D7BGJ5</accession>
<protein>
    <recommendedName>
        <fullName evidence="1">LYC1 C-terminal domain-containing protein</fullName>
    </recommendedName>
</protein>
<dbReference type="OrthoDB" id="2020070at2759"/>
<dbReference type="Pfam" id="PF13527">
    <property type="entry name" value="Acetyltransf_9"/>
    <property type="match status" value="1"/>
</dbReference>
<evidence type="ECO:0000313" key="3">
    <source>
        <dbReference type="Proteomes" id="UP000054007"/>
    </source>
</evidence>
<dbReference type="PANTHER" id="PTHR34815">
    <property type="entry name" value="LYSINE ACETYLTRANSFERASE"/>
    <property type="match status" value="1"/>
</dbReference>
<organism evidence="2 3">
    <name type="scientific">Cylindrobasidium torrendii FP15055 ss-10</name>
    <dbReference type="NCBI Taxonomy" id="1314674"/>
    <lineage>
        <taxon>Eukaryota</taxon>
        <taxon>Fungi</taxon>
        <taxon>Dikarya</taxon>
        <taxon>Basidiomycota</taxon>
        <taxon>Agaricomycotina</taxon>
        <taxon>Agaricomycetes</taxon>
        <taxon>Agaricomycetidae</taxon>
        <taxon>Agaricales</taxon>
        <taxon>Marasmiineae</taxon>
        <taxon>Physalacriaceae</taxon>
        <taxon>Cylindrobasidium</taxon>
    </lineage>
</organism>
<dbReference type="EMBL" id="KN880488">
    <property type="protein sequence ID" value="KIY69219.1"/>
    <property type="molecule type" value="Genomic_DNA"/>
</dbReference>
<dbReference type="STRING" id="1314674.A0A0D7BGJ5"/>
<evidence type="ECO:0000313" key="2">
    <source>
        <dbReference type="EMBL" id="KIY69219.1"/>
    </source>
</evidence>
<dbReference type="AlphaFoldDB" id="A0A0D7BGJ5"/>
<proteinExistence type="predicted"/>
<dbReference type="InterPro" id="IPR016181">
    <property type="entry name" value="Acyl_CoA_acyltransferase"/>
</dbReference>
<dbReference type="InterPro" id="IPR053013">
    <property type="entry name" value="LAT"/>
</dbReference>
<dbReference type="SUPFAM" id="SSF55729">
    <property type="entry name" value="Acyl-CoA N-acyltransferases (Nat)"/>
    <property type="match status" value="1"/>
</dbReference>
<feature type="domain" description="LYC1 C-terminal" evidence="1">
    <location>
        <begin position="181"/>
        <end position="366"/>
    </location>
</feature>
<name>A0A0D7BGJ5_9AGAR</name>
<dbReference type="Proteomes" id="UP000054007">
    <property type="component" value="Unassembled WGS sequence"/>
</dbReference>